<evidence type="ECO:0008006" key="3">
    <source>
        <dbReference type="Google" id="ProtNLM"/>
    </source>
</evidence>
<dbReference type="OrthoDB" id="1000319at2759"/>
<keyword evidence="2" id="KW-1185">Reference proteome</keyword>
<gene>
    <name evidence="1" type="ORF">J1N35_030381</name>
</gene>
<dbReference type="PANTHER" id="PTHR33116:SF86">
    <property type="entry name" value="REVERSE TRANSCRIPTASE DOMAIN-CONTAINING PROTEIN"/>
    <property type="match status" value="1"/>
</dbReference>
<dbReference type="AlphaFoldDB" id="A0A9D3ZUP1"/>
<sequence length="299" mass="34579">MSHTIQEVSCVNFDKSTVFFSRNTSEGDRIVVTNILGVRSSNDPERYLGLPNTVGRKKKESFQILKDRIKQRIDNWSTRHLSQWGRKVFIKSILQAIPTYSMACFLLPKTLYVEIESIIAKFWWQKGHGRRGMHWCEWKNLCILKENGGLGFRNMCQFNIALLAKQGWRLITYPNSSLARVLKAKYYPHSDFFNAQLGNSPSLTWKSVWAAKCLLRSRMGWRVGQGTEISVWDDLWIPRKDTVEWSQRNDTEVKLVSDLIDASNNTWKTNLVENTFPADIAQQILQIPLAENSGDDFQV</sequence>
<dbReference type="PANTHER" id="PTHR33116">
    <property type="entry name" value="REVERSE TRANSCRIPTASE ZINC-BINDING DOMAIN-CONTAINING PROTEIN-RELATED-RELATED"/>
    <property type="match status" value="1"/>
</dbReference>
<proteinExistence type="predicted"/>
<comment type="caution">
    <text evidence="1">The sequence shown here is derived from an EMBL/GenBank/DDBJ whole genome shotgun (WGS) entry which is preliminary data.</text>
</comment>
<name>A0A9D3ZUP1_9ROSI</name>
<reference evidence="1 2" key="1">
    <citation type="journal article" date="2021" name="Plant Biotechnol. J.">
        <title>Multi-omics assisted identification of the key and species-specific regulatory components of drought-tolerant mechanisms in Gossypium stocksii.</title>
        <authorList>
            <person name="Yu D."/>
            <person name="Ke L."/>
            <person name="Zhang D."/>
            <person name="Wu Y."/>
            <person name="Sun Y."/>
            <person name="Mei J."/>
            <person name="Sun J."/>
            <person name="Sun Y."/>
        </authorList>
    </citation>
    <scope>NUCLEOTIDE SEQUENCE [LARGE SCALE GENOMIC DNA]</scope>
    <source>
        <strain evidence="2">cv. E1</strain>
        <tissue evidence="1">Leaf</tissue>
    </source>
</reference>
<dbReference type="EMBL" id="JAIQCV010000009">
    <property type="protein sequence ID" value="KAH1065394.1"/>
    <property type="molecule type" value="Genomic_DNA"/>
</dbReference>
<evidence type="ECO:0000313" key="2">
    <source>
        <dbReference type="Proteomes" id="UP000828251"/>
    </source>
</evidence>
<protein>
    <recommendedName>
        <fullName evidence="3">Reverse transcriptase zinc-binding domain-containing protein</fullName>
    </recommendedName>
</protein>
<evidence type="ECO:0000313" key="1">
    <source>
        <dbReference type="EMBL" id="KAH1065394.1"/>
    </source>
</evidence>
<accession>A0A9D3ZUP1</accession>
<organism evidence="1 2">
    <name type="scientific">Gossypium stocksii</name>
    <dbReference type="NCBI Taxonomy" id="47602"/>
    <lineage>
        <taxon>Eukaryota</taxon>
        <taxon>Viridiplantae</taxon>
        <taxon>Streptophyta</taxon>
        <taxon>Embryophyta</taxon>
        <taxon>Tracheophyta</taxon>
        <taxon>Spermatophyta</taxon>
        <taxon>Magnoliopsida</taxon>
        <taxon>eudicotyledons</taxon>
        <taxon>Gunneridae</taxon>
        <taxon>Pentapetalae</taxon>
        <taxon>rosids</taxon>
        <taxon>malvids</taxon>
        <taxon>Malvales</taxon>
        <taxon>Malvaceae</taxon>
        <taxon>Malvoideae</taxon>
        <taxon>Gossypium</taxon>
    </lineage>
</organism>
<dbReference type="Proteomes" id="UP000828251">
    <property type="component" value="Unassembled WGS sequence"/>
</dbReference>